<dbReference type="InterPro" id="IPR050445">
    <property type="entry name" value="Bact_polysacc_biosynth/exp"/>
</dbReference>
<keyword evidence="4" id="KW-0812">Transmembrane</keyword>
<accession>A0ABW3E9L8</accession>
<feature type="transmembrane region" description="Helical" evidence="4">
    <location>
        <begin position="20"/>
        <end position="40"/>
    </location>
</feature>
<keyword evidence="3" id="KW-0270">Exopolysaccharide synthesis</keyword>
<sequence>MIENKKISWLELVDCFKRRLGIELIVLVVVLGGGLFSFQIKNTAATAPPKYTVSSQILLTLPAAKQQVVLAQVVNPQYVASFAAALSSDLVAKPVQAKLASQGINRSLSYLEKRINVQTNMTNSLVTLTLPTNDPAQAKQIMQLDAQVASQQVKRIMGLGRGQVVAAPQVVARQAKPTYSLSKIVGLFAAAIVAALLAALLAELLDQRIRSHYFVRSTLETAPIILDPLPTLTQIAAVRNAIDIALPQAPTIVAQLPTGSSELQAMVTALATQYATSGERVLLVELNADAFWLQQLATTTTQIDYQGTMIRRFPQPATTAPVLLTLPELTASLQHLKTDFDRIILTTTGAQLTDNAQLALHLAAVRLLLLQQDVTRKKSAFQVQQAAQQLPTLALTVYLGH</sequence>
<reference evidence="6" key="1">
    <citation type="journal article" date="2019" name="Int. J. Syst. Evol. Microbiol.">
        <title>The Global Catalogue of Microorganisms (GCM) 10K type strain sequencing project: providing services to taxonomists for standard genome sequencing and annotation.</title>
        <authorList>
            <consortium name="The Broad Institute Genomics Platform"/>
            <consortium name="The Broad Institute Genome Sequencing Center for Infectious Disease"/>
            <person name="Wu L."/>
            <person name="Ma J."/>
        </authorList>
    </citation>
    <scope>NUCLEOTIDE SEQUENCE [LARGE SCALE GENOMIC DNA]</scope>
    <source>
        <strain evidence="6">CCM 8925</strain>
    </source>
</reference>
<evidence type="ECO:0000256" key="3">
    <source>
        <dbReference type="ARBA" id="ARBA00023169"/>
    </source>
</evidence>
<dbReference type="Proteomes" id="UP001597104">
    <property type="component" value="Unassembled WGS sequence"/>
</dbReference>
<evidence type="ECO:0000256" key="4">
    <source>
        <dbReference type="SAM" id="Phobius"/>
    </source>
</evidence>
<comment type="caution">
    <text evidence="5">The sequence shown here is derived from an EMBL/GenBank/DDBJ whole genome shotgun (WGS) entry which is preliminary data.</text>
</comment>
<dbReference type="RefSeq" id="WP_137636724.1">
    <property type="nucleotide sequence ID" value="NZ_BJDN01000002.1"/>
</dbReference>
<proteinExistence type="predicted"/>
<dbReference type="PANTHER" id="PTHR32309:SF13">
    <property type="entry name" value="FERRIC ENTEROBACTIN TRANSPORT PROTEIN FEPE"/>
    <property type="match status" value="1"/>
</dbReference>
<feature type="transmembrane region" description="Helical" evidence="4">
    <location>
        <begin position="184"/>
        <end position="205"/>
    </location>
</feature>
<dbReference type="PANTHER" id="PTHR32309">
    <property type="entry name" value="TYROSINE-PROTEIN KINASE"/>
    <property type="match status" value="1"/>
</dbReference>
<evidence type="ECO:0000313" key="6">
    <source>
        <dbReference type="Proteomes" id="UP001597104"/>
    </source>
</evidence>
<keyword evidence="6" id="KW-1185">Reference proteome</keyword>
<evidence type="ECO:0008006" key="7">
    <source>
        <dbReference type="Google" id="ProtNLM"/>
    </source>
</evidence>
<evidence type="ECO:0000313" key="5">
    <source>
        <dbReference type="EMBL" id="MFD0896285.1"/>
    </source>
</evidence>
<dbReference type="EMBL" id="JBHTIO010000001">
    <property type="protein sequence ID" value="MFD0896285.1"/>
    <property type="molecule type" value="Genomic_DNA"/>
</dbReference>
<keyword evidence="2" id="KW-0972">Capsule biogenesis/degradation</keyword>
<keyword evidence="4" id="KW-0472">Membrane</keyword>
<name>A0ABW3E9L8_9LACO</name>
<comment type="pathway">
    <text evidence="1">Capsule biogenesis; capsule polysaccharide biosynthesis.</text>
</comment>
<protein>
    <recommendedName>
        <fullName evidence="7">Polysaccharide chain length determinant N-terminal domain-containing protein</fullName>
    </recommendedName>
</protein>
<evidence type="ECO:0000256" key="1">
    <source>
        <dbReference type="ARBA" id="ARBA00005132"/>
    </source>
</evidence>
<organism evidence="5 6">
    <name type="scientific">Loigolactobacillus binensis</name>
    <dbReference type="NCBI Taxonomy" id="2559922"/>
    <lineage>
        <taxon>Bacteria</taxon>
        <taxon>Bacillati</taxon>
        <taxon>Bacillota</taxon>
        <taxon>Bacilli</taxon>
        <taxon>Lactobacillales</taxon>
        <taxon>Lactobacillaceae</taxon>
        <taxon>Loigolactobacillus</taxon>
    </lineage>
</organism>
<gene>
    <name evidence="5" type="ORF">ACFQZ7_00825</name>
</gene>
<keyword evidence="4" id="KW-1133">Transmembrane helix</keyword>
<evidence type="ECO:0000256" key="2">
    <source>
        <dbReference type="ARBA" id="ARBA00022903"/>
    </source>
</evidence>